<name>A0AAW0EGC8_9AGAR</name>
<dbReference type="Gene3D" id="1.10.287.1490">
    <property type="match status" value="1"/>
</dbReference>
<evidence type="ECO:0000313" key="3">
    <source>
        <dbReference type="EMBL" id="KAK7062503.1"/>
    </source>
</evidence>
<proteinExistence type="predicted"/>
<evidence type="ECO:0008006" key="5">
    <source>
        <dbReference type="Google" id="ProtNLM"/>
    </source>
</evidence>
<evidence type="ECO:0000256" key="1">
    <source>
        <dbReference type="SAM" id="Coils"/>
    </source>
</evidence>
<evidence type="ECO:0000313" key="4">
    <source>
        <dbReference type="Proteomes" id="UP001362999"/>
    </source>
</evidence>
<dbReference type="AlphaFoldDB" id="A0AAW0EGC8"/>
<sequence>MPASSPELQALLESNEAPLDSQIPAVHNVISTSRARLATLQAERNRLQEADDVLREQFESLKAQMSAIQWNIEDTEEEIDDYRAILSPIRRIPPEIVCEIFQWASLEGYTRTVKGRKAAVAPWHLTHICRAWRRAARADPRLWSCVRIQVPDARNFEYLDDSDDSSTDSTDPDESDTNPTELDLDIPRMYSTQALKSQLRLSSRVDLHVLFDTGRVKQSPHLDGLLNILLRHSERWSHLTLTWSRSRTLQIMANTSVLRLPHLRCVRLLPKSPDQYDLGDPESWPSKLGDLFSAAPVLHKLEISAHIFKNRRTPLLLPAHQLTHLRLRMPSRVILRILPLQANSLVDVAFDVEAKDAGGDVESVIELPRVRRLCMTNDWFSRYLVAPNLETLHLAETMDNAIKFLDRSRCHNIQRLELHHLPPNPNLLIALLRRLNTITHLTINTFAWSQNFDAESVAFLRAMSSPEICPKLTSLEFRMFYMLSFVRVRHEPVCDMVESRCNDAGLKVVRILPEYNWPRQLLDRFDVMRRAGVDVNELSEDYTLCNVRNGFEN</sequence>
<organism evidence="3 4">
    <name type="scientific">Favolaschia claudopus</name>
    <dbReference type="NCBI Taxonomy" id="2862362"/>
    <lineage>
        <taxon>Eukaryota</taxon>
        <taxon>Fungi</taxon>
        <taxon>Dikarya</taxon>
        <taxon>Basidiomycota</taxon>
        <taxon>Agaricomycotina</taxon>
        <taxon>Agaricomycetes</taxon>
        <taxon>Agaricomycetidae</taxon>
        <taxon>Agaricales</taxon>
        <taxon>Marasmiineae</taxon>
        <taxon>Mycenaceae</taxon>
        <taxon>Favolaschia</taxon>
    </lineage>
</organism>
<feature type="coiled-coil region" evidence="1">
    <location>
        <begin position="30"/>
        <end position="85"/>
    </location>
</feature>
<keyword evidence="1" id="KW-0175">Coiled coil</keyword>
<feature type="region of interest" description="Disordered" evidence="2">
    <location>
        <begin position="158"/>
        <end position="183"/>
    </location>
</feature>
<evidence type="ECO:0000256" key="2">
    <source>
        <dbReference type="SAM" id="MobiDB-lite"/>
    </source>
</evidence>
<gene>
    <name evidence="3" type="ORF">R3P38DRAFT_3492981</name>
</gene>
<feature type="compositionally biased region" description="Acidic residues" evidence="2">
    <location>
        <begin position="158"/>
        <end position="176"/>
    </location>
</feature>
<keyword evidence="4" id="KW-1185">Reference proteome</keyword>
<comment type="caution">
    <text evidence="3">The sequence shown here is derived from an EMBL/GenBank/DDBJ whole genome shotgun (WGS) entry which is preliminary data.</text>
</comment>
<reference evidence="3 4" key="1">
    <citation type="journal article" date="2024" name="J Genomics">
        <title>Draft genome sequencing and assembly of Favolaschia claudopus CIRM-BRFM 2984 isolated from oak limbs.</title>
        <authorList>
            <person name="Navarro D."/>
            <person name="Drula E."/>
            <person name="Chaduli D."/>
            <person name="Cazenave R."/>
            <person name="Ahrendt S."/>
            <person name="Wang J."/>
            <person name="Lipzen A."/>
            <person name="Daum C."/>
            <person name="Barry K."/>
            <person name="Grigoriev I.V."/>
            <person name="Favel A."/>
            <person name="Rosso M.N."/>
            <person name="Martin F."/>
        </authorList>
    </citation>
    <scope>NUCLEOTIDE SEQUENCE [LARGE SCALE GENOMIC DNA]</scope>
    <source>
        <strain evidence="3 4">CIRM-BRFM 2984</strain>
    </source>
</reference>
<dbReference type="EMBL" id="JAWWNJ010000002">
    <property type="protein sequence ID" value="KAK7062503.1"/>
    <property type="molecule type" value="Genomic_DNA"/>
</dbReference>
<dbReference type="Proteomes" id="UP001362999">
    <property type="component" value="Unassembled WGS sequence"/>
</dbReference>
<protein>
    <recommendedName>
        <fullName evidence="5">F-box domain-containing protein</fullName>
    </recommendedName>
</protein>
<dbReference type="SUPFAM" id="SSF52047">
    <property type="entry name" value="RNI-like"/>
    <property type="match status" value="1"/>
</dbReference>
<accession>A0AAW0EGC8</accession>